<dbReference type="Proteomes" id="UP001060085">
    <property type="component" value="Linkage Group LG03"/>
</dbReference>
<accession>A0ACC0BC01</accession>
<organism evidence="1 2">
    <name type="scientific">Catharanthus roseus</name>
    <name type="common">Madagascar periwinkle</name>
    <name type="synonym">Vinca rosea</name>
    <dbReference type="NCBI Taxonomy" id="4058"/>
    <lineage>
        <taxon>Eukaryota</taxon>
        <taxon>Viridiplantae</taxon>
        <taxon>Streptophyta</taxon>
        <taxon>Embryophyta</taxon>
        <taxon>Tracheophyta</taxon>
        <taxon>Spermatophyta</taxon>
        <taxon>Magnoliopsida</taxon>
        <taxon>eudicotyledons</taxon>
        <taxon>Gunneridae</taxon>
        <taxon>Pentapetalae</taxon>
        <taxon>asterids</taxon>
        <taxon>lamiids</taxon>
        <taxon>Gentianales</taxon>
        <taxon>Apocynaceae</taxon>
        <taxon>Rauvolfioideae</taxon>
        <taxon>Vinceae</taxon>
        <taxon>Catharanthinae</taxon>
        <taxon>Catharanthus</taxon>
    </lineage>
</organism>
<gene>
    <name evidence="1" type="ORF">M9H77_10553</name>
</gene>
<protein>
    <submittedName>
        <fullName evidence="1">Uncharacterized protein</fullName>
    </submittedName>
</protein>
<name>A0ACC0BC01_CATRO</name>
<comment type="caution">
    <text evidence="1">The sequence shown here is derived from an EMBL/GenBank/DDBJ whole genome shotgun (WGS) entry which is preliminary data.</text>
</comment>
<evidence type="ECO:0000313" key="1">
    <source>
        <dbReference type="EMBL" id="KAI5670189.1"/>
    </source>
</evidence>
<proteinExistence type="predicted"/>
<keyword evidence="2" id="KW-1185">Reference proteome</keyword>
<evidence type="ECO:0000313" key="2">
    <source>
        <dbReference type="Proteomes" id="UP001060085"/>
    </source>
</evidence>
<dbReference type="EMBL" id="CM044703">
    <property type="protein sequence ID" value="KAI5670189.1"/>
    <property type="molecule type" value="Genomic_DNA"/>
</dbReference>
<reference evidence="2" key="1">
    <citation type="journal article" date="2023" name="Nat. Plants">
        <title>Single-cell RNA sequencing provides a high-resolution roadmap for understanding the multicellular compartmentation of specialized metabolism.</title>
        <authorList>
            <person name="Sun S."/>
            <person name="Shen X."/>
            <person name="Li Y."/>
            <person name="Li Y."/>
            <person name="Wang S."/>
            <person name="Li R."/>
            <person name="Zhang H."/>
            <person name="Shen G."/>
            <person name="Guo B."/>
            <person name="Wei J."/>
            <person name="Xu J."/>
            <person name="St-Pierre B."/>
            <person name="Chen S."/>
            <person name="Sun C."/>
        </authorList>
    </citation>
    <scope>NUCLEOTIDE SEQUENCE [LARGE SCALE GENOMIC DNA]</scope>
</reference>
<sequence>MSKPQRDQLQQMETTCGTLLYELQIIWDEVGESDTERDKMLFELEQECLEVYRRKVDQANKRRAQLRQAIADSEAELAAICSSMGERPVHIRQSDQNPGSLMAELRAILPQVEEMRKRKFDRKNQFIEVLDQIQKIKCEIYRPSGHTSNIILDETDLSLRKLEELHRELQALQHEKSERLRKVLDHLNSLNSLCLVLGLDFKQTVNEVHPSLGESEGAKNISNDTIEQLAAAIQRLREVKIQRMQRLQDLATSMLELWNLMDTPIEEQQMFQNITSNIAASEEEITEPNMLSVDFIKYVEAEVSRLEELKTSKMKELVLKKRSELEEICRKTHMIAESNNALDIAIEAIESGAIDAGSVLEQIELQIAKVKEEAFSRKEILEKVEKWMAACEEECWLEEYNRDENRYNAGRGAHLTLKRAEKARTLVNKLPAMVEALASKTTAWENERGMEFTYDGIRLLSMLEEYTILRQEKELERKRQRDQKKLQGQLIAEQEALYGSKPSPMKNPSAKKGPRLSCGGAGTGATNRRLSLGGAMVQTPKPDFLPPPKATPNTRQAKKNERLHHPDQSNHHGMAALSTVVRGENFEPKTPIARKPFSPISSTDSSKSNATNILEDLNRKHNEMLQKTLINNNNTTTFTTTPSKVISTTVDVLEDENRTPKTMPIPVPSTPSTVSIPMQTAMTPAPPPPAVVLPLSSNSSIKQPIEETYEEIEYSFEERRAGFVLPKTTPLKAAIQV</sequence>